<keyword evidence="2" id="KW-0067">ATP-binding</keyword>
<evidence type="ECO:0000313" key="5">
    <source>
        <dbReference type="EMBL" id="GBB84001.1"/>
    </source>
</evidence>
<evidence type="ECO:0000259" key="4">
    <source>
        <dbReference type="Pfam" id="PF00176"/>
    </source>
</evidence>
<dbReference type="STRING" id="94130.A0A2Z6QGR8"/>
<dbReference type="AlphaFoldDB" id="A0A2Z6QGR8"/>
<dbReference type="GO" id="GO:0005524">
    <property type="term" value="F:ATP binding"/>
    <property type="evidence" value="ECO:0007669"/>
    <property type="project" value="InterPro"/>
</dbReference>
<accession>A0A2Z6QGR8</accession>
<evidence type="ECO:0000256" key="1">
    <source>
        <dbReference type="ARBA" id="ARBA00022741"/>
    </source>
</evidence>
<keyword evidence="1" id="KW-0547">Nucleotide-binding</keyword>
<feature type="domain" description="SNF2 N-terminal" evidence="4">
    <location>
        <begin position="121"/>
        <end position="161"/>
    </location>
</feature>
<feature type="compositionally biased region" description="Low complexity" evidence="3">
    <location>
        <begin position="20"/>
        <end position="33"/>
    </location>
</feature>
<dbReference type="InterPro" id="IPR038718">
    <property type="entry name" value="SNF2-like_sf"/>
</dbReference>
<organism evidence="5 6">
    <name type="scientific">Rhizophagus clarus</name>
    <dbReference type="NCBI Taxonomy" id="94130"/>
    <lineage>
        <taxon>Eukaryota</taxon>
        <taxon>Fungi</taxon>
        <taxon>Fungi incertae sedis</taxon>
        <taxon>Mucoromycota</taxon>
        <taxon>Glomeromycotina</taxon>
        <taxon>Glomeromycetes</taxon>
        <taxon>Glomerales</taxon>
        <taxon>Glomeraceae</taxon>
        <taxon>Rhizophagus</taxon>
    </lineage>
</organism>
<evidence type="ECO:0000313" key="6">
    <source>
        <dbReference type="Proteomes" id="UP000247702"/>
    </source>
</evidence>
<gene>
    <name evidence="5" type="ORF">RclHR1_10650001</name>
</gene>
<keyword evidence="6" id="KW-1185">Reference proteome</keyword>
<proteinExistence type="predicted"/>
<reference evidence="5 6" key="1">
    <citation type="submission" date="2017-11" db="EMBL/GenBank/DDBJ databases">
        <title>The genome of Rhizophagus clarus HR1 reveals common genetic basis of auxotrophy among arbuscular mycorrhizal fungi.</title>
        <authorList>
            <person name="Kobayashi Y."/>
        </authorList>
    </citation>
    <scope>NUCLEOTIDE SEQUENCE [LARGE SCALE GENOMIC DNA]</scope>
    <source>
        <strain evidence="5 6">HR1</strain>
    </source>
</reference>
<comment type="caution">
    <text evidence="5">The sequence shown here is derived from an EMBL/GenBank/DDBJ whole genome shotgun (WGS) entry which is preliminary data.</text>
</comment>
<dbReference type="Gene3D" id="3.40.50.10810">
    <property type="entry name" value="Tandem AAA-ATPase domain"/>
    <property type="match status" value="1"/>
</dbReference>
<dbReference type="EMBL" id="BEXD01000075">
    <property type="protein sequence ID" value="GBB84001.1"/>
    <property type="molecule type" value="Genomic_DNA"/>
</dbReference>
<dbReference type="Proteomes" id="UP000247702">
    <property type="component" value="Unassembled WGS sequence"/>
</dbReference>
<evidence type="ECO:0000256" key="2">
    <source>
        <dbReference type="ARBA" id="ARBA00022840"/>
    </source>
</evidence>
<sequence length="167" mass="19248">MSTDNNNTGLPKFRIKRVNNENNNNNNNNNNNTLNTLKKFYKNNKSSSVVRLPKLQVIPKDFEIAKKVNLKQDLGRMLSNEHPKEPTIDEKVQFWIQKKDQMKKILYFNTLAKFATLTRPNLTRGGILADDMGLDKMIQMIALIAFKPAINLDSTYSKTTLIHQEIL</sequence>
<name>A0A2Z6QGR8_9GLOM</name>
<feature type="region of interest" description="Disordered" evidence="3">
    <location>
        <begin position="1"/>
        <end position="33"/>
    </location>
</feature>
<protein>
    <recommendedName>
        <fullName evidence="4">SNF2 N-terminal domain-containing protein</fullName>
    </recommendedName>
</protein>
<dbReference type="Pfam" id="PF00176">
    <property type="entry name" value="SNF2-rel_dom"/>
    <property type="match status" value="1"/>
</dbReference>
<dbReference type="InterPro" id="IPR000330">
    <property type="entry name" value="SNF2_N"/>
</dbReference>
<evidence type="ECO:0000256" key="3">
    <source>
        <dbReference type="SAM" id="MobiDB-lite"/>
    </source>
</evidence>